<dbReference type="RefSeq" id="WP_324274830.1">
    <property type="nucleotide sequence ID" value="NZ_CP141261.1"/>
</dbReference>
<evidence type="ECO:0000256" key="4">
    <source>
        <dbReference type="ARBA" id="ARBA00023049"/>
    </source>
</evidence>
<gene>
    <name evidence="7" type="ORF">U6N30_27910</name>
</gene>
<keyword evidence="2" id="KW-0645">Protease</keyword>
<evidence type="ECO:0000256" key="3">
    <source>
        <dbReference type="ARBA" id="ARBA00022801"/>
    </source>
</evidence>
<dbReference type="InterPro" id="IPR002510">
    <property type="entry name" value="Metalloprtase-TldD/E_N"/>
</dbReference>
<keyword evidence="4" id="KW-0482">Metalloprotease</keyword>
<organism evidence="7 8">
    <name type="scientific">Blastococcus brunescens</name>
    <dbReference type="NCBI Taxonomy" id="1564165"/>
    <lineage>
        <taxon>Bacteria</taxon>
        <taxon>Bacillati</taxon>
        <taxon>Actinomycetota</taxon>
        <taxon>Actinomycetes</taxon>
        <taxon>Geodermatophilales</taxon>
        <taxon>Geodermatophilaceae</taxon>
        <taxon>Blastococcus</taxon>
    </lineage>
</organism>
<dbReference type="Pfam" id="PF01523">
    <property type="entry name" value="PmbA_TldD_1st"/>
    <property type="match status" value="1"/>
</dbReference>
<evidence type="ECO:0000256" key="5">
    <source>
        <dbReference type="SAM" id="MobiDB-lite"/>
    </source>
</evidence>
<evidence type="ECO:0000256" key="1">
    <source>
        <dbReference type="ARBA" id="ARBA00005836"/>
    </source>
</evidence>
<evidence type="ECO:0000313" key="8">
    <source>
        <dbReference type="Proteomes" id="UP001324287"/>
    </source>
</evidence>
<reference evidence="7 8" key="1">
    <citation type="submission" date="2023-12" db="EMBL/GenBank/DDBJ databases">
        <title>Blastococcus brunescens sp. nov., an actonobacterium isolated from sandstone collected in sahara desert.</title>
        <authorList>
            <person name="Gtari M."/>
            <person name="Ghodhbane F."/>
        </authorList>
    </citation>
    <scope>NUCLEOTIDE SEQUENCE [LARGE SCALE GENOMIC DNA]</scope>
    <source>
        <strain evidence="7 8">BMG 8361</strain>
    </source>
</reference>
<dbReference type="PANTHER" id="PTHR30624:SF10">
    <property type="entry name" value="CONSERVED PROTEIN"/>
    <property type="match status" value="1"/>
</dbReference>
<dbReference type="InterPro" id="IPR051463">
    <property type="entry name" value="Peptidase_U62_metallo"/>
</dbReference>
<feature type="compositionally biased region" description="Low complexity" evidence="5">
    <location>
        <begin position="113"/>
        <end position="134"/>
    </location>
</feature>
<dbReference type="Proteomes" id="UP001324287">
    <property type="component" value="Chromosome"/>
</dbReference>
<evidence type="ECO:0000313" key="7">
    <source>
        <dbReference type="EMBL" id="WRL63495.1"/>
    </source>
</evidence>
<feature type="region of interest" description="Disordered" evidence="5">
    <location>
        <begin position="109"/>
        <end position="141"/>
    </location>
</feature>
<dbReference type="InterPro" id="IPR035068">
    <property type="entry name" value="TldD/PmbA_N"/>
</dbReference>
<evidence type="ECO:0000256" key="2">
    <source>
        <dbReference type="ARBA" id="ARBA00022670"/>
    </source>
</evidence>
<keyword evidence="8" id="KW-1185">Reference proteome</keyword>
<protein>
    <submittedName>
        <fullName evidence="7">DNA gyrase modulator</fullName>
    </submittedName>
</protein>
<accession>A0ABZ1AY49</accession>
<dbReference type="EMBL" id="CP141261">
    <property type="protein sequence ID" value="WRL63495.1"/>
    <property type="molecule type" value="Genomic_DNA"/>
</dbReference>
<dbReference type="PANTHER" id="PTHR30624">
    <property type="entry name" value="UNCHARACTERIZED PROTEIN TLDD AND PMBA"/>
    <property type="match status" value="1"/>
</dbReference>
<keyword evidence="3" id="KW-0378">Hydrolase</keyword>
<proteinExistence type="inferred from homology"/>
<name>A0ABZ1AY49_9ACTN</name>
<dbReference type="SUPFAM" id="SSF111283">
    <property type="entry name" value="Putative modulator of DNA gyrase, PmbA/TldD"/>
    <property type="match status" value="1"/>
</dbReference>
<dbReference type="Gene3D" id="3.30.2290.10">
    <property type="entry name" value="PmbA/TldD superfamily"/>
    <property type="match status" value="1"/>
</dbReference>
<dbReference type="InterPro" id="IPR036059">
    <property type="entry name" value="TldD/PmbA_sf"/>
</dbReference>
<comment type="similarity">
    <text evidence="1">Belongs to the peptidase U62 family.</text>
</comment>
<sequence>MSARSVDGSFLALPLSALTEAALTRAVDLGCEHADIRVERIRTQTISLRDARPEASIDGEDLGLAVRVVHEGTWGFAAGVVLTAAEAVRLAEEAVAVAQVSAAINTDRVELAPSRSTPTPSSSPPTTSTPSTCRTPRRPAC</sequence>
<feature type="domain" description="Metalloprotease TldD/E N-terminal" evidence="6">
    <location>
        <begin position="34"/>
        <end position="98"/>
    </location>
</feature>
<evidence type="ECO:0000259" key="6">
    <source>
        <dbReference type="Pfam" id="PF01523"/>
    </source>
</evidence>